<feature type="domain" description="Peptidase S49" evidence="1">
    <location>
        <begin position="6"/>
        <end position="72"/>
    </location>
</feature>
<evidence type="ECO:0000313" key="3">
    <source>
        <dbReference type="Proteomes" id="UP000324974"/>
    </source>
</evidence>
<dbReference type="Proteomes" id="UP000324974">
    <property type="component" value="Chromosome"/>
</dbReference>
<evidence type="ECO:0000259" key="1">
    <source>
        <dbReference type="Pfam" id="PF01343"/>
    </source>
</evidence>
<accession>A0A5C1A6Y3</accession>
<dbReference type="GO" id="GO:0006508">
    <property type="term" value="P:proteolysis"/>
    <property type="evidence" value="ECO:0007669"/>
    <property type="project" value="InterPro"/>
</dbReference>
<dbReference type="InterPro" id="IPR029045">
    <property type="entry name" value="ClpP/crotonase-like_dom_sf"/>
</dbReference>
<dbReference type="AlphaFoldDB" id="A0A5C1A6Y3"/>
<dbReference type="SUPFAM" id="SSF52096">
    <property type="entry name" value="ClpP/crotonase"/>
    <property type="match status" value="1"/>
</dbReference>
<keyword evidence="3" id="KW-1185">Reference proteome</keyword>
<dbReference type="Gene3D" id="6.20.330.10">
    <property type="match status" value="1"/>
</dbReference>
<sequence length="103" mass="11006">MEGNSNQPLGGEARAAIQQTIGDFYAQFVGGVAKARRMTAAAVRSGYGEGRVFTAERARAAKLVDRVETLSAPLARIPSYDTKSIRRARNAVVGGALRRSELP</sequence>
<dbReference type="GO" id="GO:0008233">
    <property type="term" value="F:peptidase activity"/>
    <property type="evidence" value="ECO:0007669"/>
    <property type="project" value="InterPro"/>
</dbReference>
<dbReference type="EMBL" id="CP042425">
    <property type="protein sequence ID" value="QEL14155.1"/>
    <property type="molecule type" value="Genomic_DNA"/>
</dbReference>
<reference evidence="3" key="1">
    <citation type="submission" date="2019-08" db="EMBL/GenBank/DDBJ databases">
        <title>Limnoglobus roseus gen. nov., sp. nov., a novel freshwater planctomycete with a giant genome from the family Gemmataceae.</title>
        <authorList>
            <person name="Kulichevskaya I.S."/>
            <person name="Naumoff D.G."/>
            <person name="Miroshnikov K."/>
            <person name="Ivanova A."/>
            <person name="Philippov D.A."/>
            <person name="Hakobyan A."/>
            <person name="Rijpstra I.C."/>
            <person name="Sinninghe Damste J.S."/>
            <person name="Liesack W."/>
            <person name="Dedysh S.N."/>
        </authorList>
    </citation>
    <scope>NUCLEOTIDE SEQUENCE [LARGE SCALE GENOMIC DNA]</scope>
    <source>
        <strain evidence="3">PX52</strain>
    </source>
</reference>
<protein>
    <submittedName>
        <fullName evidence="2">S49 family peptidase</fullName>
    </submittedName>
</protein>
<name>A0A5C1A6Y3_9BACT</name>
<dbReference type="InterPro" id="IPR002142">
    <property type="entry name" value="Peptidase_S49"/>
</dbReference>
<dbReference type="Pfam" id="PF01343">
    <property type="entry name" value="Peptidase_S49"/>
    <property type="match status" value="1"/>
</dbReference>
<gene>
    <name evidence="2" type="ORF">PX52LOC_01025</name>
</gene>
<proteinExistence type="predicted"/>
<organism evidence="2 3">
    <name type="scientific">Limnoglobus roseus</name>
    <dbReference type="NCBI Taxonomy" id="2598579"/>
    <lineage>
        <taxon>Bacteria</taxon>
        <taxon>Pseudomonadati</taxon>
        <taxon>Planctomycetota</taxon>
        <taxon>Planctomycetia</taxon>
        <taxon>Gemmatales</taxon>
        <taxon>Gemmataceae</taxon>
        <taxon>Limnoglobus</taxon>
    </lineage>
</organism>
<evidence type="ECO:0000313" key="2">
    <source>
        <dbReference type="EMBL" id="QEL14155.1"/>
    </source>
</evidence>
<dbReference type="RefSeq" id="WP_168218811.1">
    <property type="nucleotide sequence ID" value="NZ_CP042425.1"/>
</dbReference>
<dbReference type="KEGG" id="lrs:PX52LOC_01025"/>